<dbReference type="EMBL" id="GDID01002794">
    <property type="protein sequence ID" value="JAP93812.1"/>
    <property type="molecule type" value="Transcribed_RNA"/>
</dbReference>
<dbReference type="SUPFAM" id="SSF52058">
    <property type="entry name" value="L domain-like"/>
    <property type="match status" value="1"/>
</dbReference>
<reference evidence="1" key="1">
    <citation type="submission" date="2015-07" db="EMBL/GenBank/DDBJ databases">
        <title>Adaptation to a free-living lifestyle via gene acquisitions in the diplomonad Trepomonas sp. PC1.</title>
        <authorList>
            <person name="Xu F."/>
            <person name="Jerlstrom-Hultqvist J."/>
            <person name="Kolisko M."/>
            <person name="Simpson A.G.B."/>
            <person name="Roger A.J."/>
            <person name="Svard S.G."/>
            <person name="Andersson J.O."/>
        </authorList>
    </citation>
    <scope>NUCLEOTIDE SEQUENCE</scope>
    <source>
        <strain evidence="1">PC1</strain>
    </source>
</reference>
<accession>A0A146KAE1</accession>
<protein>
    <submittedName>
        <fullName evidence="1">Leucine rich repeats-containing protein</fullName>
    </submittedName>
</protein>
<name>A0A146KAE1_9EUKA</name>
<proteinExistence type="predicted"/>
<feature type="non-terminal residue" evidence="1">
    <location>
        <position position="193"/>
    </location>
</feature>
<dbReference type="AlphaFoldDB" id="A0A146KAE1"/>
<gene>
    <name evidence="1" type="ORF">TPC1_13750</name>
</gene>
<dbReference type="InterPro" id="IPR032675">
    <property type="entry name" value="LRR_dom_sf"/>
</dbReference>
<evidence type="ECO:0000313" key="1">
    <source>
        <dbReference type="EMBL" id="JAP93812.1"/>
    </source>
</evidence>
<dbReference type="Pfam" id="PF13306">
    <property type="entry name" value="LRR_5"/>
    <property type="match status" value="1"/>
</dbReference>
<sequence>PFLVVQNTLILTHTAVKVSDLENIKFQNIFNVIAPFLEEIFLEAFQAKNIRYFYAPKLQIVGKSAFARCSNLYCVVGNQIRTIGYSTFYDCFNLSHISCQLVENIEMDGISNCALKELSINRLKPNQKENPFFENNNQLQYINIGGLTKIDAYDFQNCPNLRSVRLPDMELVEGELEHLKTIKASTDSSEYIR</sequence>
<feature type="non-terminal residue" evidence="1">
    <location>
        <position position="1"/>
    </location>
</feature>
<dbReference type="Gene3D" id="3.80.10.10">
    <property type="entry name" value="Ribonuclease Inhibitor"/>
    <property type="match status" value="1"/>
</dbReference>
<dbReference type="InterPro" id="IPR026906">
    <property type="entry name" value="LRR_5"/>
</dbReference>
<organism evidence="1">
    <name type="scientific">Trepomonas sp. PC1</name>
    <dbReference type="NCBI Taxonomy" id="1076344"/>
    <lineage>
        <taxon>Eukaryota</taxon>
        <taxon>Metamonada</taxon>
        <taxon>Diplomonadida</taxon>
        <taxon>Hexamitidae</taxon>
        <taxon>Hexamitinae</taxon>
        <taxon>Trepomonas</taxon>
    </lineage>
</organism>